<accession>A0A7J6U7A4</accession>
<feature type="non-terminal residue" evidence="1">
    <location>
        <position position="1"/>
    </location>
</feature>
<organism evidence="1 2">
    <name type="scientific">Perkinsus olseni</name>
    <name type="common">Perkinsus atlanticus</name>
    <dbReference type="NCBI Taxonomy" id="32597"/>
    <lineage>
        <taxon>Eukaryota</taxon>
        <taxon>Sar</taxon>
        <taxon>Alveolata</taxon>
        <taxon>Perkinsozoa</taxon>
        <taxon>Perkinsea</taxon>
        <taxon>Perkinsida</taxon>
        <taxon>Perkinsidae</taxon>
        <taxon>Perkinsus</taxon>
    </lineage>
</organism>
<keyword evidence="2" id="KW-1185">Reference proteome</keyword>
<evidence type="ECO:0000313" key="2">
    <source>
        <dbReference type="Proteomes" id="UP000553632"/>
    </source>
</evidence>
<dbReference type="Proteomes" id="UP000553632">
    <property type="component" value="Unassembled WGS sequence"/>
</dbReference>
<name>A0A7J6U7A4_PEROL</name>
<dbReference type="EMBL" id="JABANO010005922">
    <property type="protein sequence ID" value="KAF4752656.1"/>
    <property type="molecule type" value="Genomic_DNA"/>
</dbReference>
<sequence>PVEVDAPAVATYGSMATLTEPTQAFRYKKMMTESELAAMLRAVDKVEITDTVRRRHWSAVHEFHYLSRALEGSLWLLVWANLDKVCGGQLEQEQLLNTMIDLKQSSDQASTFRRAETPRSA</sequence>
<reference evidence="1 2" key="1">
    <citation type="submission" date="2020-04" db="EMBL/GenBank/DDBJ databases">
        <title>Perkinsus olseni comparative genomics.</title>
        <authorList>
            <person name="Bogema D.R."/>
        </authorList>
    </citation>
    <scope>NUCLEOTIDE SEQUENCE [LARGE SCALE GENOMIC DNA]</scope>
    <source>
        <strain evidence="1 2">ATCC PRA-207</strain>
    </source>
</reference>
<protein>
    <submittedName>
        <fullName evidence="1">Uncharacterized protein</fullName>
    </submittedName>
</protein>
<feature type="non-terminal residue" evidence="1">
    <location>
        <position position="121"/>
    </location>
</feature>
<evidence type="ECO:0000313" key="1">
    <source>
        <dbReference type="EMBL" id="KAF4752656.1"/>
    </source>
</evidence>
<proteinExistence type="predicted"/>
<gene>
    <name evidence="1" type="ORF">FOZ63_023951</name>
</gene>
<comment type="caution">
    <text evidence="1">The sequence shown here is derived from an EMBL/GenBank/DDBJ whole genome shotgun (WGS) entry which is preliminary data.</text>
</comment>
<dbReference type="AlphaFoldDB" id="A0A7J6U7A4"/>